<organism evidence="10">
    <name type="scientific">uncultured Desulfovibrio sp</name>
    <dbReference type="NCBI Taxonomy" id="167968"/>
    <lineage>
        <taxon>Bacteria</taxon>
        <taxon>Pseudomonadati</taxon>
        <taxon>Thermodesulfobacteriota</taxon>
        <taxon>Desulfovibrionia</taxon>
        <taxon>Desulfovibrionales</taxon>
        <taxon>Desulfovibrionaceae</taxon>
        <taxon>Desulfovibrio</taxon>
        <taxon>environmental samples</taxon>
    </lineage>
</organism>
<name>A0A212JZ96_9BACT</name>
<dbReference type="InterPro" id="IPR001952">
    <property type="entry name" value="Alkaline_phosphatase"/>
</dbReference>
<dbReference type="Gene3D" id="3.40.720.10">
    <property type="entry name" value="Alkaline Phosphatase, subunit A"/>
    <property type="match status" value="1"/>
</dbReference>
<feature type="binding site" evidence="8">
    <location>
        <position position="41"/>
    </location>
    <ligand>
        <name>Mg(2+)</name>
        <dbReference type="ChEBI" id="CHEBI:18420"/>
    </ligand>
</feature>
<keyword evidence="3 8" id="KW-0479">Metal-binding</keyword>
<feature type="binding site" evidence="8">
    <location>
        <position position="321"/>
    </location>
    <ligand>
        <name>Zn(2+)</name>
        <dbReference type="ChEBI" id="CHEBI:29105"/>
        <label>2</label>
    </ligand>
</feature>
<evidence type="ECO:0000256" key="5">
    <source>
        <dbReference type="ARBA" id="ARBA00022833"/>
    </source>
</evidence>
<feature type="binding site" evidence="8">
    <location>
        <position position="462"/>
    </location>
    <ligand>
        <name>Zn(2+)</name>
        <dbReference type="ChEBI" id="CHEBI:29105"/>
        <label>2</label>
    </ligand>
</feature>
<keyword evidence="5 8" id="KW-0862">Zinc</keyword>
<feature type="binding site" evidence="8">
    <location>
        <position position="320"/>
    </location>
    <ligand>
        <name>Zn(2+)</name>
        <dbReference type="ChEBI" id="CHEBI:29105"/>
        <label>2</label>
    </ligand>
</feature>
<dbReference type="Pfam" id="PF00245">
    <property type="entry name" value="Alk_phosphatase"/>
    <property type="match status" value="1"/>
</dbReference>
<keyword evidence="2" id="KW-0597">Phosphoprotein</keyword>
<dbReference type="SMART" id="SM00098">
    <property type="entry name" value="alkPPc"/>
    <property type="match status" value="1"/>
</dbReference>
<accession>A0A212JZ96</accession>
<dbReference type="RefSeq" id="WP_215648280.1">
    <property type="nucleotide sequence ID" value="NZ_LT598928.1"/>
</dbReference>
<dbReference type="PRINTS" id="PR00113">
    <property type="entry name" value="ALKPHPHTASE"/>
</dbReference>
<dbReference type="GO" id="GO:0046872">
    <property type="term" value="F:metal ion binding"/>
    <property type="evidence" value="ECO:0007669"/>
    <property type="project" value="UniProtKB-KW"/>
</dbReference>
<evidence type="ECO:0000256" key="4">
    <source>
        <dbReference type="ARBA" id="ARBA00022801"/>
    </source>
</evidence>
<keyword evidence="6 8" id="KW-0460">Magnesium</keyword>
<reference evidence="10" key="1">
    <citation type="submission" date="2016-04" db="EMBL/GenBank/DDBJ databases">
        <authorList>
            <person name="Evans L.H."/>
            <person name="Alamgir A."/>
            <person name="Owens N."/>
            <person name="Weber N.D."/>
            <person name="Virtaneva K."/>
            <person name="Barbian K."/>
            <person name="Babar A."/>
            <person name="Rosenke K."/>
        </authorList>
    </citation>
    <scope>NUCLEOTIDE SEQUENCE</scope>
    <source>
        <strain evidence="10">92-2</strain>
    </source>
</reference>
<dbReference type="PROSITE" id="PS00123">
    <property type="entry name" value="ALKALINE_PHOSPHATASE"/>
    <property type="match status" value="1"/>
</dbReference>
<protein>
    <submittedName>
        <fullName evidence="10">Alkaline phosphatase family protein</fullName>
    </submittedName>
</protein>
<keyword evidence="4" id="KW-0378">Hydrolase</keyword>
<dbReference type="EMBL" id="FLUP01000001">
    <property type="protein sequence ID" value="SBW04769.1"/>
    <property type="molecule type" value="Genomic_DNA"/>
</dbReference>
<dbReference type="Gene3D" id="1.10.60.40">
    <property type="match status" value="1"/>
</dbReference>
<feature type="binding site" evidence="8">
    <location>
        <position position="272"/>
    </location>
    <ligand>
        <name>Mg(2+)</name>
        <dbReference type="ChEBI" id="CHEBI:18420"/>
    </ligand>
</feature>
<dbReference type="InterPro" id="IPR017850">
    <property type="entry name" value="Alkaline_phosphatase_core_sf"/>
</dbReference>
<evidence type="ECO:0000256" key="3">
    <source>
        <dbReference type="ARBA" id="ARBA00022723"/>
    </source>
</evidence>
<dbReference type="SUPFAM" id="SSF53649">
    <property type="entry name" value="Alkaline phosphatase-like"/>
    <property type="match status" value="1"/>
</dbReference>
<feature type="binding site" evidence="8">
    <location>
        <position position="277"/>
    </location>
    <ligand>
        <name>Zn(2+)</name>
        <dbReference type="ChEBI" id="CHEBI:29105"/>
        <label>2</label>
    </ligand>
</feature>
<feature type="binding site" evidence="8">
    <location>
        <position position="145"/>
    </location>
    <ligand>
        <name>Mg(2+)</name>
        <dbReference type="ChEBI" id="CHEBI:18420"/>
    </ligand>
</feature>
<evidence type="ECO:0000313" key="10">
    <source>
        <dbReference type="EMBL" id="SBW04769.1"/>
    </source>
</evidence>
<feature type="binding site" evidence="8">
    <location>
        <position position="41"/>
    </location>
    <ligand>
        <name>Zn(2+)</name>
        <dbReference type="ChEBI" id="CHEBI:29105"/>
        <label>2</label>
    </ligand>
</feature>
<dbReference type="InterPro" id="IPR018299">
    <property type="entry name" value="Alkaline_phosphatase_AS"/>
</dbReference>
<feature type="binding site" evidence="8">
    <location>
        <position position="281"/>
    </location>
    <ligand>
        <name>Zn(2+)</name>
        <dbReference type="ChEBI" id="CHEBI:29105"/>
        <label>2</label>
    </ligand>
</feature>
<evidence type="ECO:0000256" key="9">
    <source>
        <dbReference type="RuleBase" id="RU003946"/>
    </source>
</evidence>
<comment type="similarity">
    <text evidence="1 9">Belongs to the alkaline phosphatase family.</text>
</comment>
<gene>
    <name evidence="10" type="ORF">KM92DES2_11969</name>
</gene>
<evidence type="ECO:0000256" key="7">
    <source>
        <dbReference type="PIRSR" id="PIRSR601952-1"/>
    </source>
</evidence>
<evidence type="ECO:0000256" key="2">
    <source>
        <dbReference type="ARBA" id="ARBA00022553"/>
    </source>
</evidence>
<evidence type="ECO:0000256" key="8">
    <source>
        <dbReference type="PIRSR" id="PIRSR601952-2"/>
    </source>
</evidence>
<dbReference type="PANTHER" id="PTHR11596">
    <property type="entry name" value="ALKALINE PHOSPHATASE"/>
    <property type="match status" value="1"/>
</dbReference>
<sequence length="524" mass="56396">MAQFRWHNAARAAFVLCVMLFGFMGVAHAGQAKYVILLIGDGMGMAQRNAAELYLAAQKGDTTPGIVKLNMSQLPVQGATTTYSIDSLITDSAAAGTAMACGVKTTNRGLGVDGKNVPVVSIAEMARDKGMKVGIVSTVSLDHATPGSFYAHQPSRKNYYEIGLELAASRMDYFAGGGFLDPAGKKSKMEGDKRNVLDAIRANGFHYVNSAQDFRSLKPGKERVVFVNPRLQDESAMTYAMDAAKDDVSLAEMSRKGFELLDNPKGFFMMIEGGKVDWACHANDAVSSITDVLAFDAAVAEAMQFMRNHPDDTLVIVTGDHETGGMSIGFAGTKYDSYHTRLKNQKISYVAFDEKFNAFRKANPQAKLEDVLPLVKENFGLVVLSDAEAAALPKDGDAAGMVLKPYEVDELRAAFERSMKGGDRKNLSDQDYLLYGEYEPFTVTLTHLLNQKSGIAWTTYSHTGVPVLTSAGGVGAERFGGFYDNTDIFARMAEIMGMKKSSAAVSPAVNTVVSPAVSLATAAN</sequence>
<dbReference type="GO" id="GO:0004035">
    <property type="term" value="F:alkaline phosphatase activity"/>
    <property type="evidence" value="ECO:0007669"/>
    <property type="project" value="TreeGrafter"/>
</dbReference>
<dbReference type="AlphaFoldDB" id="A0A212JZ96"/>
<evidence type="ECO:0000256" key="6">
    <source>
        <dbReference type="ARBA" id="ARBA00022842"/>
    </source>
</evidence>
<dbReference type="CDD" id="cd16012">
    <property type="entry name" value="ALP"/>
    <property type="match status" value="1"/>
</dbReference>
<feature type="binding site" evidence="8">
    <location>
        <position position="143"/>
    </location>
    <ligand>
        <name>Mg(2+)</name>
        <dbReference type="ChEBI" id="CHEBI:18420"/>
    </ligand>
</feature>
<dbReference type="PANTHER" id="PTHR11596:SF5">
    <property type="entry name" value="ALKALINE PHOSPHATASE"/>
    <property type="match status" value="1"/>
</dbReference>
<evidence type="ECO:0000256" key="1">
    <source>
        <dbReference type="ARBA" id="ARBA00005984"/>
    </source>
</evidence>
<comment type="cofactor">
    <cofactor evidence="8">
        <name>Zn(2+)</name>
        <dbReference type="ChEBI" id="CHEBI:29105"/>
    </cofactor>
    <text evidence="8">Binds 2 Zn(2+) ions.</text>
</comment>
<comment type="cofactor">
    <cofactor evidence="8">
        <name>Mg(2+)</name>
        <dbReference type="ChEBI" id="CHEBI:18420"/>
    </cofactor>
    <text evidence="8">Binds 1 Mg(2+) ion.</text>
</comment>
<proteinExistence type="inferred from homology"/>
<feature type="active site" description="Phosphoserine intermediate" evidence="7">
    <location>
        <position position="92"/>
    </location>
</feature>